<dbReference type="PANTHER" id="PTHR43525:SF2">
    <property type="entry name" value="CYSTATHIONINE BETA-LYASE-RELATED"/>
    <property type="match status" value="1"/>
</dbReference>
<keyword evidence="4" id="KW-0456">Lyase</keyword>
<evidence type="ECO:0000256" key="3">
    <source>
        <dbReference type="ARBA" id="ARBA00022898"/>
    </source>
</evidence>
<organism evidence="8 9">
    <name type="scientific">Leucobacter muris</name>
    <dbReference type="NCBI Taxonomy" id="1935379"/>
    <lineage>
        <taxon>Bacteria</taxon>
        <taxon>Bacillati</taxon>
        <taxon>Actinomycetota</taxon>
        <taxon>Actinomycetes</taxon>
        <taxon>Micrococcales</taxon>
        <taxon>Microbacteriaceae</taxon>
        <taxon>Leucobacter</taxon>
    </lineage>
</organism>
<comment type="similarity">
    <text evidence="5">Belongs to the class-II pyridoxal-phosphate-dependent aminotransferase family. MalY/PatB cystathionine beta-lyase subfamily.</text>
</comment>
<evidence type="ECO:0000313" key="8">
    <source>
        <dbReference type="EMBL" id="QAB18622.1"/>
    </source>
</evidence>
<dbReference type="Pfam" id="PF00155">
    <property type="entry name" value="Aminotran_1_2"/>
    <property type="match status" value="1"/>
</dbReference>
<dbReference type="InterPro" id="IPR051798">
    <property type="entry name" value="Class-II_PLP-Dep_Aminotrans"/>
</dbReference>
<feature type="domain" description="Aminotransferase class I/classII large" evidence="7">
    <location>
        <begin position="105"/>
        <end position="421"/>
    </location>
</feature>
<evidence type="ECO:0000313" key="9">
    <source>
        <dbReference type="Proteomes" id="UP000285768"/>
    </source>
</evidence>
<keyword evidence="8" id="KW-0808">Transferase</keyword>
<accession>A0ABX5QHR0</accession>
<feature type="region of interest" description="Disordered" evidence="6">
    <location>
        <begin position="160"/>
        <end position="184"/>
    </location>
</feature>
<dbReference type="SUPFAM" id="SSF53383">
    <property type="entry name" value="PLP-dependent transferases"/>
    <property type="match status" value="1"/>
</dbReference>
<reference evidence="8 9" key="1">
    <citation type="submission" date="2019-01" db="EMBL/GenBank/DDBJ databases">
        <title>Leucobacter muris sp. nov. isolated from the nose of a laboratory mouse.</title>
        <authorList>
            <person name="Benga L."/>
            <person name="Sproeer C."/>
            <person name="Schumann P."/>
            <person name="Verbarg S."/>
            <person name="Bunk B."/>
            <person name="Engelhardt E."/>
            <person name="Benten P.M."/>
            <person name="Sager M."/>
        </authorList>
    </citation>
    <scope>NUCLEOTIDE SEQUENCE [LARGE SCALE GENOMIC DNA]</scope>
    <source>
        <strain evidence="8 9">DSM 101948</strain>
    </source>
</reference>
<dbReference type="InterPro" id="IPR015422">
    <property type="entry name" value="PyrdxlP-dep_Trfase_small"/>
</dbReference>
<dbReference type="EC" id="4.4.1.13" evidence="2"/>
<keyword evidence="3" id="KW-0663">Pyridoxal phosphate</keyword>
<feature type="compositionally biased region" description="Basic and acidic residues" evidence="6">
    <location>
        <begin position="161"/>
        <end position="175"/>
    </location>
</feature>
<evidence type="ECO:0000256" key="4">
    <source>
        <dbReference type="ARBA" id="ARBA00023239"/>
    </source>
</evidence>
<proteinExistence type="inferred from homology"/>
<gene>
    <name evidence="8" type="ORF">Leucomu_12515</name>
</gene>
<dbReference type="RefSeq" id="WP_128387426.1">
    <property type="nucleotide sequence ID" value="NZ_CP035037.1"/>
</dbReference>
<keyword evidence="8" id="KW-0032">Aminotransferase</keyword>
<dbReference type="Gene3D" id="3.40.640.10">
    <property type="entry name" value="Type I PLP-dependent aspartate aminotransferase-like (Major domain)"/>
    <property type="match status" value="1"/>
</dbReference>
<evidence type="ECO:0000256" key="2">
    <source>
        <dbReference type="ARBA" id="ARBA00012224"/>
    </source>
</evidence>
<evidence type="ECO:0000256" key="1">
    <source>
        <dbReference type="ARBA" id="ARBA00001933"/>
    </source>
</evidence>
<dbReference type="InterPro" id="IPR015424">
    <property type="entry name" value="PyrdxlP-dep_Trfase"/>
</dbReference>
<dbReference type="Proteomes" id="UP000285768">
    <property type="component" value="Chromosome"/>
</dbReference>
<evidence type="ECO:0000256" key="6">
    <source>
        <dbReference type="SAM" id="MobiDB-lite"/>
    </source>
</evidence>
<sequence>MTAADCLRSADARAAQADPSGVPFAELDPALLRERRTSIKWTRFPADVLPLFVAEMDFAVAPEIRDALTARIEASDIGYLDGPGPLAPAFAGFARDRWGWEVPHDHVHLATDVATGIVESLRVFRPNGGRIALPTPVYPGFFEMLEEVPFEIVEIPLVPSREPEPAPERGPRPEHGSPTANGTAPRLDLAAIERAFADDPGIDAFLLCNPHNPHGLAHRAEDLAALARLAAEHDVFVLSDEIHAPLAFAGEPFTPFAPLAAEAGALAAIATSASKGWNLAGAKCSVIVAADERANAVLRGLPPETVTRASILGLHAGVAAFSEARDWLDRAIAQVERNERLLGELAAERLPGVRLTRPRAGYLAWLDLREADLGGDPCSRILEEARVALNDGRHFGAGGAGHVRLNLACAPDTIREAVARISAILPHSSKEPR</sequence>
<evidence type="ECO:0000256" key="5">
    <source>
        <dbReference type="ARBA" id="ARBA00037974"/>
    </source>
</evidence>
<protein>
    <recommendedName>
        <fullName evidence="2">cysteine-S-conjugate beta-lyase</fullName>
        <ecNumber evidence="2">4.4.1.13</ecNumber>
    </recommendedName>
</protein>
<name>A0ABX5QHR0_9MICO</name>
<comment type="cofactor">
    <cofactor evidence="1">
        <name>pyridoxal 5'-phosphate</name>
        <dbReference type="ChEBI" id="CHEBI:597326"/>
    </cofactor>
</comment>
<dbReference type="PANTHER" id="PTHR43525">
    <property type="entry name" value="PROTEIN MALY"/>
    <property type="match status" value="1"/>
</dbReference>
<dbReference type="Gene3D" id="3.90.1150.10">
    <property type="entry name" value="Aspartate Aminotransferase, domain 1"/>
    <property type="match status" value="1"/>
</dbReference>
<dbReference type="InterPro" id="IPR015421">
    <property type="entry name" value="PyrdxlP-dep_Trfase_major"/>
</dbReference>
<dbReference type="InterPro" id="IPR004839">
    <property type="entry name" value="Aminotransferase_I/II_large"/>
</dbReference>
<keyword evidence="9" id="KW-1185">Reference proteome</keyword>
<dbReference type="GO" id="GO:0008483">
    <property type="term" value="F:transaminase activity"/>
    <property type="evidence" value="ECO:0007669"/>
    <property type="project" value="UniProtKB-KW"/>
</dbReference>
<dbReference type="CDD" id="cd00609">
    <property type="entry name" value="AAT_like"/>
    <property type="match status" value="1"/>
</dbReference>
<evidence type="ECO:0000259" key="7">
    <source>
        <dbReference type="Pfam" id="PF00155"/>
    </source>
</evidence>
<dbReference type="EMBL" id="CP035037">
    <property type="protein sequence ID" value="QAB18622.1"/>
    <property type="molecule type" value="Genomic_DNA"/>
</dbReference>